<dbReference type="PANTHER" id="PTHR48085:SF5">
    <property type="entry name" value="CADMIUM_ZINC-TRANSPORTING ATPASE HMA4-RELATED"/>
    <property type="match status" value="1"/>
</dbReference>
<dbReference type="InterPro" id="IPR051014">
    <property type="entry name" value="Cation_Transport_ATPase_IB"/>
</dbReference>
<evidence type="ECO:0000256" key="5">
    <source>
        <dbReference type="ARBA" id="ARBA00023136"/>
    </source>
</evidence>
<evidence type="ECO:0000256" key="4">
    <source>
        <dbReference type="ARBA" id="ARBA00022989"/>
    </source>
</evidence>
<dbReference type="GO" id="GO:0016020">
    <property type="term" value="C:membrane"/>
    <property type="evidence" value="ECO:0007669"/>
    <property type="project" value="UniProtKB-SubCell"/>
</dbReference>
<keyword evidence="4" id="KW-1133">Transmembrane helix</keyword>
<dbReference type="Gene3D" id="3.40.1110.10">
    <property type="entry name" value="Calcium-transporting ATPase, cytoplasmic domain N"/>
    <property type="match status" value="1"/>
</dbReference>
<dbReference type="SUPFAM" id="SSF56784">
    <property type="entry name" value="HAD-like"/>
    <property type="match status" value="1"/>
</dbReference>
<dbReference type="NCBIfam" id="TIGR01494">
    <property type="entry name" value="ATPase_P-type"/>
    <property type="match status" value="1"/>
</dbReference>
<dbReference type="InterPro" id="IPR001757">
    <property type="entry name" value="P_typ_ATPase"/>
</dbReference>
<keyword evidence="7" id="KW-1185">Reference proteome</keyword>
<name>A0A834LSP8_RHOSS</name>
<dbReference type="InterPro" id="IPR036412">
    <property type="entry name" value="HAD-like_sf"/>
</dbReference>
<dbReference type="Gene3D" id="3.40.50.1000">
    <property type="entry name" value="HAD superfamily/HAD-like"/>
    <property type="match status" value="1"/>
</dbReference>
<evidence type="ECO:0000313" key="6">
    <source>
        <dbReference type="EMBL" id="KAF7146608.1"/>
    </source>
</evidence>
<dbReference type="GO" id="GO:0005524">
    <property type="term" value="F:ATP binding"/>
    <property type="evidence" value="ECO:0007669"/>
    <property type="project" value="InterPro"/>
</dbReference>
<evidence type="ECO:0000313" key="7">
    <source>
        <dbReference type="Proteomes" id="UP000626092"/>
    </source>
</evidence>
<dbReference type="OrthoDB" id="1730128at2759"/>
<comment type="similarity">
    <text evidence="2">Belongs to the cation transport ATPase (P-type) (TC 3.A.3) family. Type IB subfamily.</text>
</comment>
<dbReference type="AlphaFoldDB" id="A0A834LSP8"/>
<evidence type="ECO:0000256" key="1">
    <source>
        <dbReference type="ARBA" id="ARBA00004370"/>
    </source>
</evidence>
<dbReference type="InterPro" id="IPR023299">
    <property type="entry name" value="ATPase_P-typ_cyto_dom_N"/>
</dbReference>
<evidence type="ECO:0000256" key="2">
    <source>
        <dbReference type="ARBA" id="ARBA00006024"/>
    </source>
</evidence>
<dbReference type="InterPro" id="IPR023214">
    <property type="entry name" value="HAD_sf"/>
</dbReference>
<keyword evidence="3" id="KW-0812">Transmembrane</keyword>
<comment type="caution">
    <text evidence="6">The sequence shown here is derived from an EMBL/GenBank/DDBJ whole genome shotgun (WGS) entry which is preliminary data.</text>
</comment>
<dbReference type="PRINTS" id="PR00119">
    <property type="entry name" value="CATATPASE"/>
</dbReference>
<accession>A0A834LSP8</accession>
<keyword evidence="5" id="KW-0472">Membrane</keyword>
<dbReference type="EMBL" id="WJXA01000004">
    <property type="protein sequence ID" value="KAF7146608.1"/>
    <property type="molecule type" value="Genomic_DNA"/>
</dbReference>
<evidence type="ECO:0000256" key="3">
    <source>
        <dbReference type="ARBA" id="ARBA00022692"/>
    </source>
</evidence>
<gene>
    <name evidence="6" type="ORF">RHSIM_Rhsim04G0048000</name>
</gene>
<dbReference type="Proteomes" id="UP000626092">
    <property type="component" value="Unassembled WGS sequence"/>
</dbReference>
<dbReference type="Pfam" id="PF00702">
    <property type="entry name" value="Hydrolase"/>
    <property type="match status" value="1"/>
</dbReference>
<reference evidence="6" key="1">
    <citation type="submission" date="2019-11" db="EMBL/GenBank/DDBJ databases">
        <authorList>
            <person name="Liu Y."/>
            <person name="Hou J."/>
            <person name="Li T.-Q."/>
            <person name="Guan C.-H."/>
            <person name="Wu X."/>
            <person name="Wu H.-Z."/>
            <person name="Ling F."/>
            <person name="Zhang R."/>
            <person name="Shi X.-G."/>
            <person name="Ren J.-P."/>
            <person name="Chen E.-F."/>
            <person name="Sun J.-M."/>
        </authorList>
    </citation>
    <scope>NUCLEOTIDE SEQUENCE</scope>
    <source>
        <strain evidence="6">Adult_tree_wgs_1</strain>
        <tissue evidence="6">Leaves</tissue>
    </source>
</reference>
<organism evidence="6 7">
    <name type="scientific">Rhododendron simsii</name>
    <name type="common">Sims's rhododendron</name>
    <dbReference type="NCBI Taxonomy" id="118357"/>
    <lineage>
        <taxon>Eukaryota</taxon>
        <taxon>Viridiplantae</taxon>
        <taxon>Streptophyta</taxon>
        <taxon>Embryophyta</taxon>
        <taxon>Tracheophyta</taxon>
        <taxon>Spermatophyta</taxon>
        <taxon>Magnoliopsida</taxon>
        <taxon>eudicotyledons</taxon>
        <taxon>Gunneridae</taxon>
        <taxon>Pentapetalae</taxon>
        <taxon>asterids</taxon>
        <taxon>Ericales</taxon>
        <taxon>Ericaceae</taxon>
        <taxon>Ericoideae</taxon>
        <taxon>Rhodoreae</taxon>
        <taxon>Rhododendron</taxon>
    </lineage>
</organism>
<dbReference type="GO" id="GO:0016887">
    <property type="term" value="F:ATP hydrolysis activity"/>
    <property type="evidence" value="ECO:0007669"/>
    <property type="project" value="InterPro"/>
</dbReference>
<protein>
    <submittedName>
        <fullName evidence="6">Uncharacterized protein</fullName>
    </submittedName>
</protein>
<dbReference type="GO" id="GO:0022857">
    <property type="term" value="F:transmembrane transporter activity"/>
    <property type="evidence" value="ECO:0007669"/>
    <property type="project" value="TreeGrafter"/>
</dbReference>
<comment type="subcellular location">
    <subcellularLocation>
        <location evidence="1">Membrane</location>
    </subcellularLocation>
</comment>
<dbReference type="PANTHER" id="PTHR48085">
    <property type="entry name" value="CADMIUM/ZINC-TRANSPORTING ATPASE HMA2-RELATED"/>
    <property type="match status" value="1"/>
</dbReference>
<proteinExistence type="inferred from homology"/>
<sequence length="245" mass="26398">MCPSKRFEFDKGGCKLVLGHHRKIGTKEGNEKPIREGNNKGNNQMFTFFVDNLPEDVSQRWVRFFRLINHLSLFQGGCRTGMAKVTNAYDLPASFEIQLCSFLFGILPLAFAFGCSLLGGKTSGFIYCGLSAAGVFNLSDACRSGAKEEIEELKLLGVRTAMLTGDCLAAAVLVQDQLEDALDQVRAELLPQDKATIIQDLKNKGTVALIGDGMNDAPALATTDIGISMGIAGLALATETGDMHD</sequence>